<reference evidence="1" key="1">
    <citation type="journal article" date="2015" name="PeerJ">
        <title>First genomic representation of candidate bacterial phylum KSB3 points to enhanced environmental sensing as a trigger of wastewater bulking.</title>
        <authorList>
            <person name="Sekiguchi Y."/>
            <person name="Ohashi A."/>
            <person name="Parks D.H."/>
            <person name="Yamauchi T."/>
            <person name="Tyson G.W."/>
            <person name="Hugenholtz P."/>
        </authorList>
    </citation>
    <scope>NUCLEOTIDE SEQUENCE [LARGE SCALE GENOMIC DNA]</scope>
</reference>
<dbReference type="STRING" id="1499967.U27_06413"/>
<accession>A0A081C4C4</accession>
<evidence type="ECO:0000313" key="1">
    <source>
        <dbReference type="EMBL" id="GAK59429.1"/>
    </source>
</evidence>
<dbReference type="Proteomes" id="UP000030661">
    <property type="component" value="Unassembled WGS sequence"/>
</dbReference>
<protein>
    <submittedName>
        <fullName evidence="1">Uncharacterized protein</fullName>
    </submittedName>
</protein>
<dbReference type="HOGENOM" id="CLU_2822366_0_0_0"/>
<sequence length="66" mass="7790">MAIVFQYKKKKRDSKQFELDYTMNFLKYALIASIRRLHNCKIVIIVPDQMALRCSSGSWSLSNRFS</sequence>
<proteinExistence type="predicted"/>
<gene>
    <name evidence="1" type="ORF">U27_06413</name>
</gene>
<keyword evidence="2" id="KW-1185">Reference proteome</keyword>
<dbReference type="AlphaFoldDB" id="A0A081C4C4"/>
<evidence type="ECO:0000313" key="2">
    <source>
        <dbReference type="Proteomes" id="UP000030661"/>
    </source>
</evidence>
<organism evidence="1">
    <name type="scientific">Vecturithrix granuli</name>
    <dbReference type="NCBI Taxonomy" id="1499967"/>
    <lineage>
        <taxon>Bacteria</taxon>
        <taxon>Candidatus Moduliflexota</taxon>
        <taxon>Candidatus Vecturitrichia</taxon>
        <taxon>Candidatus Vecturitrichales</taxon>
        <taxon>Candidatus Vecturitrichaceae</taxon>
        <taxon>Candidatus Vecturithrix</taxon>
    </lineage>
</organism>
<name>A0A081C4C4_VECG1</name>
<dbReference type="EMBL" id="DF820470">
    <property type="protein sequence ID" value="GAK59429.1"/>
    <property type="molecule type" value="Genomic_DNA"/>
</dbReference>